<name>A0AC61SDF1_9EURY</name>
<comment type="caution">
    <text evidence="1">The sequence shown here is derived from an EMBL/GenBank/DDBJ whole genome shotgun (WGS) entry which is preliminary data.</text>
</comment>
<organism evidence="1 2">
    <name type="scientific">Candidatus Methanomarinus sp</name>
    <dbReference type="NCBI Taxonomy" id="3386244"/>
    <lineage>
        <taxon>Archaea</taxon>
        <taxon>Methanobacteriati</taxon>
        <taxon>Methanobacteriota</taxon>
        <taxon>Stenosarchaea group</taxon>
        <taxon>Methanomicrobia</taxon>
        <taxon>Methanosarcinales</taxon>
        <taxon>ANME-2 cluster</taxon>
        <taxon>Candidatus Methanocomedenaceae</taxon>
        <taxon>Candidatus Methanomarinus</taxon>
    </lineage>
</organism>
<sequence>MNLMAPAESMSTAVNVIEAGADEIYLGMETPGLVNLNLSGRGRSCNVKDEIELADIVSYAHGKNVLVDYTVNTPFMADAMEEMYIRHVMCGVDAGVDALIVGEFGALALLSELDLGLPIHASVLLNTFNRGQVEFLAGMGVSKVVLPFKITIEEISQLNGLGVALEVFGQFGCSNINGTCHLIHNADEAIKLGLPCRANYIVSTDGRIHNILDAGTDCSLCSIGDLMDAGVEALKVVGRCMNPEMIRTIIRTYRQAMDMVKEGALPGEIKSWVLEEIPFWMMLCDQQRCKYLPTPINNSYI</sequence>
<gene>
    <name evidence="1" type="ORF">C5S46_00075</name>
</gene>
<evidence type="ECO:0000313" key="2">
    <source>
        <dbReference type="Proteomes" id="UP000315423"/>
    </source>
</evidence>
<accession>A0AC61SDF1</accession>
<dbReference type="EMBL" id="QYBA01000004">
    <property type="protein sequence ID" value="TKY92542.1"/>
    <property type="molecule type" value="Genomic_DNA"/>
</dbReference>
<evidence type="ECO:0000313" key="1">
    <source>
        <dbReference type="EMBL" id="TKY92542.1"/>
    </source>
</evidence>
<dbReference type="Proteomes" id="UP000315423">
    <property type="component" value="Unassembled WGS sequence"/>
</dbReference>
<protein>
    <submittedName>
        <fullName evidence="1">U32 family peptidase</fullName>
    </submittedName>
</protein>
<reference evidence="1" key="1">
    <citation type="submission" date="2018-09" db="EMBL/GenBank/DDBJ databases">
        <title>A genomic encyclopedia of anaerobic methanotrophic archaea.</title>
        <authorList>
            <person name="Skennerton C.T."/>
            <person name="Chadwick G.L."/>
            <person name="Laso-Perez R."/>
            <person name="Leu A.O."/>
            <person name="Speth D.R."/>
            <person name="Yu H."/>
            <person name="Morgan-Lang C."/>
            <person name="Hatzenpichler R."/>
            <person name="Goudeau D."/>
            <person name="Malmstrom R."/>
            <person name="Woyke T."/>
            <person name="Hallam S."/>
            <person name="Tyson G.W."/>
            <person name="Wegener G."/>
            <person name="Boetius A."/>
            <person name="Orphan V.J."/>
        </authorList>
    </citation>
    <scope>NUCLEOTIDE SEQUENCE</scope>
    <source>
        <strain evidence="1">CONS3730D10UFb2</strain>
    </source>
</reference>
<proteinExistence type="predicted"/>